<protein>
    <recommendedName>
        <fullName evidence="4">DUF3592 domain-containing protein</fullName>
    </recommendedName>
</protein>
<keyword evidence="1" id="KW-0812">Transmembrane</keyword>
<proteinExistence type="predicted"/>
<sequence length="129" mass="14621">MIYVLIAGLLMSGFGLFKVLERRQYKRSGIRVPGVVSDIVLCGRNYYPIVNYQTLDKQDMVEEYGMGTSPSVYKRGEQVKVIYKQEDCTKFIIDNRSSAYIEIIFLVIGLLAIAGAGLYLMQPDLFDAF</sequence>
<comment type="caution">
    <text evidence="2">The sequence shown here is derived from an EMBL/GenBank/DDBJ whole genome shotgun (WGS) entry which is preliminary data.</text>
</comment>
<reference evidence="2 3" key="1">
    <citation type="submission" date="2015-01" db="EMBL/GenBank/DDBJ databases">
        <title>Draft genome sequence of Pedobacter sp. NL19 isolated from sludge of an effluent treatment pond in an abandoned uranium mine.</title>
        <authorList>
            <person name="Santos T."/>
            <person name="Caetano T."/>
            <person name="Covas C."/>
            <person name="Cruz A."/>
            <person name="Mendo S."/>
        </authorList>
    </citation>
    <scope>NUCLEOTIDE SEQUENCE [LARGE SCALE GENOMIC DNA]</scope>
    <source>
        <strain evidence="2 3">NL19</strain>
    </source>
</reference>
<dbReference type="Proteomes" id="UP000032049">
    <property type="component" value="Unassembled WGS sequence"/>
</dbReference>
<organism evidence="2 3">
    <name type="scientific">Pedobacter lusitanus</name>
    <dbReference type="NCBI Taxonomy" id="1503925"/>
    <lineage>
        <taxon>Bacteria</taxon>
        <taxon>Pseudomonadati</taxon>
        <taxon>Bacteroidota</taxon>
        <taxon>Sphingobacteriia</taxon>
        <taxon>Sphingobacteriales</taxon>
        <taxon>Sphingobacteriaceae</taxon>
        <taxon>Pedobacter</taxon>
    </lineage>
</organism>
<evidence type="ECO:0008006" key="4">
    <source>
        <dbReference type="Google" id="ProtNLM"/>
    </source>
</evidence>
<evidence type="ECO:0000256" key="1">
    <source>
        <dbReference type="SAM" id="Phobius"/>
    </source>
</evidence>
<keyword evidence="3" id="KW-1185">Reference proteome</keyword>
<gene>
    <name evidence="2" type="ORF">TH53_19965</name>
</gene>
<accession>A0A0D0GDY2</accession>
<keyword evidence="1" id="KW-0472">Membrane</keyword>
<name>A0A0D0GDY2_9SPHI</name>
<dbReference type="EMBL" id="JXRA01000096">
    <property type="protein sequence ID" value="KIO75557.1"/>
    <property type="molecule type" value="Genomic_DNA"/>
</dbReference>
<dbReference type="OrthoDB" id="681001at2"/>
<dbReference type="AlphaFoldDB" id="A0A0D0GDY2"/>
<keyword evidence="1" id="KW-1133">Transmembrane helix</keyword>
<evidence type="ECO:0000313" key="2">
    <source>
        <dbReference type="EMBL" id="KIO75557.1"/>
    </source>
</evidence>
<feature type="transmembrane region" description="Helical" evidence="1">
    <location>
        <begin position="99"/>
        <end position="121"/>
    </location>
</feature>
<feature type="transmembrane region" description="Helical" evidence="1">
    <location>
        <begin position="6"/>
        <end position="21"/>
    </location>
</feature>
<dbReference type="RefSeq" id="WP_041884704.1">
    <property type="nucleotide sequence ID" value="NZ_CP157278.1"/>
</dbReference>
<evidence type="ECO:0000313" key="3">
    <source>
        <dbReference type="Proteomes" id="UP000032049"/>
    </source>
</evidence>